<dbReference type="Proteomes" id="UP000799291">
    <property type="component" value="Unassembled WGS sequence"/>
</dbReference>
<feature type="domain" description="Enoyl reductase (ER)" evidence="2">
    <location>
        <begin position="20"/>
        <end position="346"/>
    </location>
</feature>
<dbReference type="FunFam" id="3.40.50.720:FF:000121">
    <property type="entry name" value="Prostaglandin reductase 2"/>
    <property type="match status" value="1"/>
</dbReference>
<dbReference type="SUPFAM" id="SSF51735">
    <property type="entry name" value="NAD(P)-binding Rossmann-fold domains"/>
    <property type="match status" value="1"/>
</dbReference>
<accession>A0A6G1ISU3</accession>
<dbReference type="OrthoDB" id="809632at2759"/>
<keyword evidence="1" id="KW-0560">Oxidoreductase</keyword>
<organism evidence="3 4">
    <name type="scientific">Lentithecium fluviatile CBS 122367</name>
    <dbReference type="NCBI Taxonomy" id="1168545"/>
    <lineage>
        <taxon>Eukaryota</taxon>
        <taxon>Fungi</taxon>
        <taxon>Dikarya</taxon>
        <taxon>Ascomycota</taxon>
        <taxon>Pezizomycotina</taxon>
        <taxon>Dothideomycetes</taxon>
        <taxon>Pleosporomycetidae</taxon>
        <taxon>Pleosporales</taxon>
        <taxon>Massarineae</taxon>
        <taxon>Lentitheciaceae</taxon>
        <taxon>Lentithecium</taxon>
    </lineage>
</organism>
<dbReference type="PANTHER" id="PTHR43205:SF7">
    <property type="entry name" value="PROSTAGLANDIN REDUCTASE 1"/>
    <property type="match status" value="1"/>
</dbReference>
<dbReference type="InterPro" id="IPR045010">
    <property type="entry name" value="MDR_fam"/>
</dbReference>
<evidence type="ECO:0000256" key="1">
    <source>
        <dbReference type="ARBA" id="ARBA00023002"/>
    </source>
</evidence>
<dbReference type="InterPro" id="IPR041694">
    <property type="entry name" value="ADH_N_2"/>
</dbReference>
<dbReference type="InterPro" id="IPR013149">
    <property type="entry name" value="ADH-like_C"/>
</dbReference>
<dbReference type="SUPFAM" id="SSF50129">
    <property type="entry name" value="GroES-like"/>
    <property type="match status" value="1"/>
</dbReference>
<dbReference type="AlphaFoldDB" id="A0A6G1ISU3"/>
<dbReference type="Pfam" id="PF00107">
    <property type="entry name" value="ADH_zinc_N"/>
    <property type="match status" value="1"/>
</dbReference>
<dbReference type="InterPro" id="IPR011032">
    <property type="entry name" value="GroES-like_sf"/>
</dbReference>
<proteinExistence type="predicted"/>
<protein>
    <submittedName>
        <fullName evidence="3">NADP-dependent leukotriene B4 12-hydroxydehydrogenase</fullName>
    </submittedName>
</protein>
<reference evidence="3" key="1">
    <citation type="journal article" date="2020" name="Stud. Mycol.">
        <title>101 Dothideomycetes genomes: a test case for predicting lifestyles and emergence of pathogens.</title>
        <authorList>
            <person name="Haridas S."/>
            <person name="Albert R."/>
            <person name="Binder M."/>
            <person name="Bloem J."/>
            <person name="Labutti K."/>
            <person name="Salamov A."/>
            <person name="Andreopoulos B."/>
            <person name="Baker S."/>
            <person name="Barry K."/>
            <person name="Bills G."/>
            <person name="Bluhm B."/>
            <person name="Cannon C."/>
            <person name="Castanera R."/>
            <person name="Culley D."/>
            <person name="Daum C."/>
            <person name="Ezra D."/>
            <person name="Gonzalez J."/>
            <person name="Henrissat B."/>
            <person name="Kuo A."/>
            <person name="Liang C."/>
            <person name="Lipzen A."/>
            <person name="Lutzoni F."/>
            <person name="Magnuson J."/>
            <person name="Mondo S."/>
            <person name="Nolan M."/>
            <person name="Ohm R."/>
            <person name="Pangilinan J."/>
            <person name="Park H.-J."/>
            <person name="Ramirez L."/>
            <person name="Alfaro M."/>
            <person name="Sun H."/>
            <person name="Tritt A."/>
            <person name="Yoshinaga Y."/>
            <person name="Zwiers L.-H."/>
            <person name="Turgeon B."/>
            <person name="Goodwin S."/>
            <person name="Spatafora J."/>
            <person name="Crous P."/>
            <person name="Grigoriev I."/>
        </authorList>
    </citation>
    <scope>NUCLEOTIDE SEQUENCE</scope>
    <source>
        <strain evidence="3">CBS 122367</strain>
    </source>
</reference>
<sequence>MVQNKAFVFKKVPSGWPVAGQDITIEDRPFDLEQSAPEGGIIVRNCYASFDPYQRGRMRPADVKSYSPPFELNKPITNRCIMKVINSDTPKFSSGDVIFSSDVSPIEEYSALDRNFVEKARKLENPLSIDAKHFLGALGMPGLTAWSSFYEIGQPKKGETIFISAASGAVGQLVGQLAKHEGLTVIGSVGDNKKLDYITKELGFDGGFNYKNEKPADALTRLAPNGIDIYYENVGGEQLEAAINAMKPFGRIVACGMISQYNAKPGELYPIRNLMQVVGKRITMRGFIVGDANMGPKYAKEHQEKLQKWIADGTFKAKYSVTEGIDNAAEGFLGMLSGKNFGKAILQIADLEKDT</sequence>
<keyword evidence="4" id="KW-1185">Reference proteome</keyword>
<name>A0A6G1ISU3_9PLEO</name>
<dbReference type="Gene3D" id="3.40.50.720">
    <property type="entry name" value="NAD(P)-binding Rossmann-like Domain"/>
    <property type="match status" value="1"/>
</dbReference>
<gene>
    <name evidence="3" type="ORF">K458DRAFT_479575</name>
</gene>
<dbReference type="SMART" id="SM00829">
    <property type="entry name" value="PKS_ER"/>
    <property type="match status" value="1"/>
</dbReference>
<evidence type="ECO:0000313" key="4">
    <source>
        <dbReference type="Proteomes" id="UP000799291"/>
    </source>
</evidence>
<evidence type="ECO:0000259" key="2">
    <source>
        <dbReference type="SMART" id="SM00829"/>
    </source>
</evidence>
<dbReference type="Pfam" id="PF16884">
    <property type="entry name" value="ADH_N_2"/>
    <property type="match status" value="1"/>
</dbReference>
<evidence type="ECO:0000313" key="3">
    <source>
        <dbReference type="EMBL" id="KAF2681050.1"/>
    </source>
</evidence>
<dbReference type="GO" id="GO:0016628">
    <property type="term" value="F:oxidoreductase activity, acting on the CH-CH group of donors, NAD or NADP as acceptor"/>
    <property type="evidence" value="ECO:0007669"/>
    <property type="project" value="InterPro"/>
</dbReference>
<dbReference type="InterPro" id="IPR036291">
    <property type="entry name" value="NAD(P)-bd_dom_sf"/>
</dbReference>
<dbReference type="EMBL" id="MU005593">
    <property type="protein sequence ID" value="KAF2681050.1"/>
    <property type="molecule type" value="Genomic_DNA"/>
</dbReference>
<dbReference type="Gene3D" id="3.90.180.10">
    <property type="entry name" value="Medium-chain alcohol dehydrogenases, catalytic domain"/>
    <property type="match status" value="1"/>
</dbReference>
<dbReference type="InterPro" id="IPR020843">
    <property type="entry name" value="ER"/>
</dbReference>
<dbReference type="PANTHER" id="PTHR43205">
    <property type="entry name" value="PROSTAGLANDIN REDUCTASE"/>
    <property type="match status" value="1"/>
</dbReference>
<dbReference type="CDD" id="cd05288">
    <property type="entry name" value="PGDH"/>
    <property type="match status" value="1"/>
</dbReference>